<dbReference type="GO" id="GO:0004674">
    <property type="term" value="F:protein serine/threonine kinase activity"/>
    <property type="evidence" value="ECO:0007669"/>
    <property type="project" value="UniProtKB-KW"/>
</dbReference>
<sequence>MRLAGLYVYLEALILIPEPSIFEEVQVLFAQIAIDSEGKVMIMLPNINNKGQKTETLSISKDLHVQGDSQYVYGLFKGQLYAFKHFKDVPRLVPLGWFYAEFEQRAKSGNIQIEVLRVTECLLIFELTPQKVDPSVMLGYQDVDINIADVPMTWLMELFCPRPSQKWSRINQHPSHPKSSVGSTANAFTHFVYTTSFGTIAVANIQTLCAHIGNTAADVMFDLTTHTTEGTAELGIMAPVVSQLSDRSMNVFLAPTSSDAEELENDDL</sequence>
<dbReference type="Proteomes" id="UP001218218">
    <property type="component" value="Unassembled WGS sequence"/>
</dbReference>
<keyword evidence="1" id="KW-0723">Serine/threonine-protein kinase</keyword>
<feature type="domain" description="Alpha-type protein kinase" evidence="4">
    <location>
        <begin position="85"/>
        <end position="230"/>
    </location>
</feature>
<dbReference type="InterPro" id="IPR011009">
    <property type="entry name" value="Kinase-like_dom_sf"/>
</dbReference>
<proteinExistence type="predicted"/>
<evidence type="ECO:0000256" key="2">
    <source>
        <dbReference type="ARBA" id="ARBA00022679"/>
    </source>
</evidence>
<comment type="caution">
    <text evidence="5">The sequence shown here is derived from an EMBL/GenBank/DDBJ whole genome shotgun (WGS) entry which is preliminary data.</text>
</comment>
<accession>A0AAD7AJH9</accession>
<dbReference type="SUPFAM" id="SSF56112">
    <property type="entry name" value="Protein kinase-like (PK-like)"/>
    <property type="match status" value="1"/>
</dbReference>
<evidence type="ECO:0000313" key="5">
    <source>
        <dbReference type="EMBL" id="KAJ7360770.1"/>
    </source>
</evidence>
<keyword evidence="6" id="KW-1185">Reference proteome</keyword>
<keyword evidence="3" id="KW-0418">Kinase</keyword>
<dbReference type="InterPro" id="IPR004166">
    <property type="entry name" value="a-kinase_dom"/>
</dbReference>
<reference evidence="5" key="1">
    <citation type="submission" date="2023-03" db="EMBL/GenBank/DDBJ databases">
        <title>Massive genome expansion in bonnet fungi (Mycena s.s.) driven by repeated elements and novel gene families across ecological guilds.</title>
        <authorList>
            <consortium name="Lawrence Berkeley National Laboratory"/>
            <person name="Harder C.B."/>
            <person name="Miyauchi S."/>
            <person name="Viragh M."/>
            <person name="Kuo A."/>
            <person name="Thoen E."/>
            <person name="Andreopoulos B."/>
            <person name="Lu D."/>
            <person name="Skrede I."/>
            <person name="Drula E."/>
            <person name="Henrissat B."/>
            <person name="Morin E."/>
            <person name="Kohler A."/>
            <person name="Barry K."/>
            <person name="LaButti K."/>
            <person name="Morin E."/>
            <person name="Salamov A."/>
            <person name="Lipzen A."/>
            <person name="Mereny Z."/>
            <person name="Hegedus B."/>
            <person name="Baldrian P."/>
            <person name="Stursova M."/>
            <person name="Weitz H."/>
            <person name="Taylor A."/>
            <person name="Grigoriev I.V."/>
            <person name="Nagy L.G."/>
            <person name="Martin F."/>
            <person name="Kauserud H."/>
        </authorList>
    </citation>
    <scope>NUCLEOTIDE SEQUENCE</scope>
    <source>
        <strain evidence="5">CBHHK002</strain>
    </source>
</reference>
<dbReference type="AlphaFoldDB" id="A0AAD7AJH9"/>
<dbReference type="GO" id="GO:0005524">
    <property type="term" value="F:ATP binding"/>
    <property type="evidence" value="ECO:0007669"/>
    <property type="project" value="InterPro"/>
</dbReference>
<gene>
    <name evidence="5" type="ORF">DFH08DRAFT_951423</name>
</gene>
<evidence type="ECO:0000259" key="4">
    <source>
        <dbReference type="Pfam" id="PF02816"/>
    </source>
</evidence>
<name>A0AAD7AJH9_9AGAR</name>
<evidence type="ECO:0000256" key="3">
    <source>
        <dbReference type="ARBA" id="ARBA00022777"/>
    </source>
</evidence>
<dbReference type="EMBL" id="JARIHO010000005">
    <property type="protein sequence ID" value="KAJ7360770.1"/>
    <property type="molecule type" value="Genomic_DNA"/>
</dbReference>
<organism evidence="5 6">
    <name type="scientific">Mycena albidolilacea</name>
    <dbReference type="NCBI Taxonomy" id="1033008"/>
    <lineage>
        <taxon>Eukaryota</taxon>
        <taxon>Fungi</taxon>
        <taxon>Dikarya</taxon>
        <taxon>Basidiomycota</taxon>
        <taxon>Agaricomycotina</taxon>
        <taxon>Agaricomycetes</taxon>
        <taxon>Agaricomycetidae</taxon>
        <taxon>Agaricales</taxon>
        <taxon>Marasmiineae</taxon>
        <taxon>Mycenaceae</taxon>
        <taxon>Mycena</taxon>
    </lineage>
</organism>
<evidence type="ECO:0000256" key="1">
    <source>
        <dbReference type="ARBA" id="ARBA00022527"/>
    </source>
</evidence>
<dbReference type="Pfam" id="PF02816">
    <property type="entry name" value="Alpha_kinase"/>
    <property type="match status" value="1"/>
</dbReference>
<keyword evidence="2" id="KW-0808">Transferase</keyword>
<evidence type="ECO:0000313" key="6">
    <source>
        <dbReference type="Proteomes" id="UP001218218"/>
    </source>
</evidence>
<protein>
    <recommendedName>
        <fullName evidence="4">Alpha-type protein kinase domain-containing protein</fullName>
    </recommendedName>
</protein>